<dbReference type="KEGG" id="cfus:CYFUS_009842"/>
<evidence type="ECO:0000313" key="3">
    <source>
        <dbReference type="Proteomes" id="UP000217257"/>
    </source>
</evidence>
<dbReference type="EMBL" id="CP022098">
    <property type="protein sequence ID" value="ATB44355.1"/>
    <property type="molecule type" value="Genomic_DNA"/>
</dbReference>
<proteinExistence type="predicted"/>
<dbReference type="AlphaFoldDB" id="A0A250JKF3"/>
<dbReference type="Proteomes" id="UP000217257">
    <property type="component" value="Chromosome"/>
</dbReference>
<evidence type="ECO:0000256" key="1">
    <source>
        <dbReference type="SAM" id="MobiDB-lite"/>
    </source>
</evidence>
<gene>
    <name evidence="2" type="ORF">CYFUS_009842</name>
</gene>
<organism evidence="2 3">
    <name type="scientific">Cystobacter fuscus</name>
    <dbReference type="NCBI Taxonomy" id="43"/>
    <lineage>
        <taxon>Bacteria</taxon>
        <taxon>Pseudomonadati</taxon>
        <taxon>Myxococcota</taxon>
        <taxon>Myxococcia</taxon>
        <taxon>Myxococcales</taxon>
        <taxon>Cystobacterineae</taxon>
        <taxon>Archangiaceae</taxon>
        <taxon>Cystobacter</taxon>
    </lineage>
</organism>
<dbReference type="RefSeq" id="WP_157759122.1">
    <property type="nucleotide sequence ID" value="NZ_CP022098.1"/>
</dbReference>
<accession>A0A250JKF3</accession>
<name>A0A250JKF3_9BACT</name>
<protein>
    <submittedName>
        <fullName evidence="2">Uncharacterized protein</fullName>
    </submittedName>
</protein>
<feature type="region of interest" description="Disordered" evidence="1">
    <location>
        <begin position="1"/>
        <end position="25"/>
    </location>
</feature>
<evidence type="ECO:0000313" key="2">
    <source>
        <dbReference type="EMBL" id="ATB44355.1"/>
    </source>
</evidence>
<sequence length="162" mass="17380">MNNETLVASSHVDRSPAESQSLPPLSDGVTLVVTQAFGPGGDNLVGFCDVRFNGYPAITVLVRTPEGREGLVHLSPIHGDTRRQGFTDIAPGTRCTLLCPATRRPLEKLGAVDDGSGAVYHALYLTPRLSSGHAIAISDIWGHFNSRLVDDEAVISYWSPEN</sequence>
<reference evidence="2 3" key="1">
    <citation type="submission" date="2017-06" db="EMBL/GenBank/DDBJ databases">
        <title>Sequencing and comparative analysis of myxobacterial genomes.</title>
        <authorList>
            <person name="Rupp O."/>
            <person name="Goesmann A."/>
            <person name="Sogaard-Andersen L."/>
        </authorList>
    </citation>
    <scope>NUCLEOTIDE SEQUENCE [LARGE SCALE GENOMIC DNA]</scope>
    <source>
        <strain evidence="2 3">DSM 52655</strain>
    </source>
</reference>